<name>A0A430HL38_9BURK</name>
<dbReference type="EMBL" id="RXLQ01000007">
    <property type="protein sequence ID" value="RSZ58212.1"/>
    <property type="molecule type" value="Genomic_DNA"/>
</dbReference>
<sequence length="141" mass="15372">MSTVLWANYLVDGVVSSDQSDKYALHEHLDQLDEICRDAGLVPLSEWCDSTDLAFNIGDEDELPDGFESTDELMAVDGVWTDAGVALDALEQLLATIQEKNIVFGEEDNAHGEIVQELEESIAYAQEAAAAGGKFNFSIVM</sequence>
<protein>
    <submittedName>
        <fullName evidence="1">Uncharacterized protein</fullName>
    </submittedName>
</protein>
<dbReference type="Proteomes" id="UP000278085">
    <property type="component" value="Unassembled WGS sequence"/>
</dbReference>
<dbReference type="AlphaFoldDB" id="A0A430HL38"/>
<evidence type="ECO:0000313" key="1">
    <source>
        <dbReference type="EMBL" id="RSZ58212.1"/>
    </source>
</evidence>
<gene>
    <name evidence="1" type="ORF">EJB06_14715</name>
</gene>
<comment type="caution">
    <text evidence="1">The sequence shown here is derived from an EMBL/GenBank/DDBJ whole genome shotgun (WGS) entry which is preliminary data.</text>
</comment>
<dbReference type="OrthoDB" id="6022482at2"/>
<evidence type="ECO:0000313" key="2">
    <source>
        <dbReference type="Proteomes" id="UP000278085"/>
    </source>
</evidence>
<reference evidence="1 2" key="1">
    <citation type="submission" date="2018-12" db="EMBL/GenBank/DDBJ databases">
        <authorList>
            <person name="Yang E."/>
        </authorList>
    </citation>
    <scope>NUCLEOTIDE SEQUENCE [LARGE SCALE GENOMIC DNA]</scope>
    <source>
        <strain evidence="1 2">SOD</strain>
    </source>
</reference>
<organism evidence="1 2">
    <name type="scientific">Massilia atriviolacea</name>
    <dbReference type="NCBI Taxonomy" id="2495579"/>
    <lineage>
        <taxon>Bacteria</taxon>
        <taxon>Pseudomonadati</taxon>
        <taxon>Pseudomonadota</taxon>
        <taxon>Betaproteobacteria</taxon>
        <taxon>Burkholderiales</taxon>
        <taxon>Oxalobacteraceae</taxon>
        <taxon>Telluria group</taxon>
        <taxon>Massilia</taxon>
    </lineage>
</organism>
<dbReference type="RefSeq" id="WP_126074785.1">
    <property type="nucleotide sequence ID" value="NZ_CP051166.1"/>
</dbReference>
<keyword evidence="2" id="KW-1185">Reference proteome</keyword>
<accession>A0A430HL38</accession>
<proteinExistence type="predicted"/>